<comment type="caution">
    <text evidence="1">The sequence shown here is derived from an EMBL/GenBank/DDBJ whole genome shotgun (WGS) entry which is preliminary data.</text>
</comment>
<reference evidence="1 2" key="1">
    <citation type="submission" date="2019-06" db="EMBL/GenBank/DDBJ databases">
        <title>Whole genome shotgun sequence of Acetobacter orleanensis NBRC 13752.</title>
        <authorList>
            <person name="Hosoyama A."/>
            <person name="Uohara A."/>
            <person name="Ohji S."/>
            <person name="Ichikawa N."/>
        </authorList>
    </citation>
    <scope>NUCLEOTIDE SEQUENCE [LARGE SCALE GENOMIC DNA]</scope>
    <source>
        <strain evidence="1 2">NBRC 13752</strain>
    </source>
</reference>
<dbReference type="Proteomes" id="UP000317617">
    <property type="component" value="Unassembled WGS sequence"/>
</dbReference>
<sequence length="452" mass="51373">MSQSIEFKSVFLDDTLEENSKYILGIIKGSPHNRMIKKLRDNTSNMSLAHDALSKYTIELGLIIFSIDRSDSIFRFFTQDDFEKIVLFSKEFCENFRTLSELFRDKENSLLRYVNGKLIDGVSSVNGLSAFNFEISLAAFMQLCGFLTDFPEYEKISKGEEGGGICDILAISNDISIAIDAKCVHADTGMMIPKNVFDKISRDFLKNIPENRRELFRNSVVVFDRREYFNNIPGDVAVLVNRASREIEPGGDPVENRYLRISAFCDQSLFNDNVDTDIDDIVNTAIPKAVETQHGRKVENILTNKSVWGKIPVVVSLSRNENLGLLNNDNIYRNLKKSFDRQLKKYEASVIAMHVPDIIDHQEKTLFTGSVEEGRYPQIVTLASRLFESSSFSGLAGIILFGKKFFIKKEENTDQKVFYGIREIAVILNKNHASVDRICLAFDKATMKYLTI</sequence>
<name>A0A4Y3TRR4_9PROT</name>
<proteinExistence type="predicted"/>
<dbReference type="EMBL" id="BJMU01000016">
    <property type="protein sequence ID" value="GEB83700.1"/>
    <property type="molecule type" value="Genomic_DNA"/>
</dbReference>
<keyword evidence="2" id="KW-1185">Reference proteome</keyword>
<gene>
    <name evidence="1" type="ORF">AOR01nite_21770</name>
</gene>
<dbReference type="RefSeq" id="WP_048836693.1">
    <property type="nucleotide sequence ID" value="NZ_BJMU01000016.1"/>
</dbReference>
<accession>A0A4Y3TRR4</accession>
<evidence type="ECO:0000313" key="1">
    <source>
        <dbReference type="EMBL" id="GEB83700.1"/>
    </source>
</evidence>
<dbReference type="AlphaFoldDB" id="A0A4Y3TRR4"/>
<organism evidence="1 2">
    <name type="scientific">Acetobacter orleanensis</name>
    <dbReference type="NCBI Taxonomy" id="104099"/>
    <lineage>
        <taxon>Bacteria</taxon>
        <taxon>Pseudomonadati</taxon>
        <taxon>Pseudomonadota</taxon>
        <taxon>Alphaproteobacteria</taxon>
        <taxon>Acetobacterales</taxon>
        <taxon>Acetobacteraceae</taxon>
        <taxon>Acetobacter</taxon>
    </lineage>
</organism>
<evidence type="ECO:0000313" key="2">
    <source>
        <dbReference type="Proteomes" id="UP000317617"/>
    </source>
</evidence>
<protein>
    <submittedName>
        <fullName evidence="1">Uncharacterized protein</fullName>
    </submittedName>
</protein>